<evidence type="ECO:0000259" key="3">
    <source>
        <dbReference type="Pfam" id="PF22936"/>
    </source>
</evidence>
<name>A0AAW2MDL2_SESRA</name>
<feature type="domain" description="Retrovirus-related Pol polyprotein from transposon TNT 1-94-like beta-barrel" evidence="3">
    <location>
        <begin position="94"/>
        <end position="129"/>
    </location>
</feature>
<dbReference type="Pfam" id="PF13976">
    <property type="entry name" value="gag_pre-integrs"/>
    <property type="match status" value="1"/>
</dbReference>
<dbReference type="GO" id="GO:0008233">
    <property type="term" value="F:peptidase activity"/>
    <property type="evidence" value="ECO:0007669"/>
    <property type="project" value="UniProtKB-KW"/>
</dbReference>
<dbReference type="EMBL" id="JACGWJ010000022">
    <property type="protein sequence ID" value="KAL0329582.1"/>
    <property type="molecule type" value="Genomic_DNA"/>
</dbReference>
<comment type="caution">
    <text evidence="5">The sequence shown here is derived from an EMBL/GenBank/DDBJ whole genome shotgun (WGS) entry which is preliminary data.</text>
</comment>
<keyword evidence="1" id="KW-0378">Hydrolase</keyword>
<evidence type="ECO:0000259" key="2">
    <source>
        <dbReference type="Pfam" id="PF13976"/>
    </source>
</evidence>
<protein>
    <submittedName>
        <fullName evidence="5">Retrovirus-related Pol polyprotein from transposon TNT 1-94</fullName>
    </submittedName>
</protein>
<sequence>MKGILIQQKVFKSIDGKYAENVSDDKKRDNDEYVKNIEENIDEFTKLVQDIKLTGDKNIDDYTPIVLLNDIPEVYSDVKAAIKYDRDNVSLDTIINGLKNGYKLTLKNVRYVPDLNHNLMSCAALEEEGLEGRWGKGIMKIMKGSLTVFKADRRRNLYVCFVDYDILVASVTDFDKTSLWHKRLGHISQKGLELLQKEGVLSDKIEKMKFCDECVMGKQHKVQFPTSQNPNPSVSSCILDYVHADGEALVTAAYLINRSPSVPLNGKIPEFMWTGHTVDISSLRVFGCSAFVHQSVDKLEPRSQKCVFIGYPKGIKGYRLWLRSQPGFKVLISKDVIFNENEMPCLDTPQDKKRLNLDITFNKVEDNQQGEENEEEQNIEVAENTNPEVLEDYLLARDRNRREPRIPARYNDFHIALNIESCEPILWKTQKIGLVLWLKK</sequence>
<dbReference type="InterPro" id="IPR054722">
    <property type="entry name" value="PolX-like_BBD"/>
</dbReference>
<feature type="domain" description="GAG-pre-integrase" evidence="2">
    <location>
        <begin position="169"/>
        <end position="219"/>
    </location>
</feature>
<evidence type="ECO:0000256" key="1">
    <source>
        <dbReference type="ARBA" id="ARBA00022670"/>
    </source>
</evidence>
<dbReference type="PANTHER" id="PTHR42648:SF28">
    <property type="entry name" value="TRANSPOSON-ENCODED PROTEIN WITH RIBONUCLEASE H-LIKE AND RETROVIRUS ZINC FINGER-LIKE DOMAINS"/>
    <property type="match status" value="1"/>
</dbReference>
<dbReference type="InterPro" id="IPR025724">
    <property type="entry name" value="GAG-pre-integrase_dom"/>
</dbReference>
<dbReference type="Pfam" id="PF22936">
    <property type="entry name" value="Pol_BBD"/>
    <property type="match status" value="1"/>
</dbReference>
<reference evidence="5" key="1">
    <citation type="submission" date="2020-06" db="EMBL/GenBank/DDBJ databases">
        <authorList>
            <person name="Li T."/>
            <person name="Hu X."/>
            <person name="Zhang T."/>
            <person name="Song X."/>
            <person name="Zhang H."/>
            <person name="Dai N."/>
            <person name="Sheng W."/>
            <person name="Hou X."/>
            <person name="Wei L."/>
        </authorList>
    </citation>
    <scope>NUCLEOTIDE SEQUENCE</scope>
    <source>
        <strain evidence="5">G02</strain>
        <tissue evidence="5">Leaf</tissue>
    </source>
</reference>
<accession>A0AAW2MDL2</accession>
<keyword evidence="1" id="KW-0645">Protease</keyword>
<dbReference type="PANTHER" id="PTHR42648">
    <property type="entry name" value="TRANSPOSASE, PUTATIVE-RELATED"/>
    <property type="match status" value="1"/>
</dbReference>
<dbReference type="AlphaFoldDB" id="A0AAW2MDL2"/>
<evidence type="ECO:0000259" key="4">
    <source>
        <dbReference type="Pfam" id="PF25597"/>
    </source>
</evidence>
<dbReference type="Pfam" id="PF25597">
    <property type="entry name" value="SH3_retrovirus"/>
    <property type="match status" value="1"/>
</dbReference>
<dbReference type="InterPro" id="IPR039537">
    <property type="entry name" value="Retrotran_Ty1/copia-like"/>
</dbReference>
<reference evidence="5" key="2">
    <citation type="journal article" date="2024" name="Plant">
        <title>Genomic evolution and insights into agronomic trait innovations of Sesamum species.</title>
        <authorList>
            <person name="Miao H."/>
            <person name="Wang L."/>
            <person name="Qu L."/>
            <person name="Liu H."/>
            <person name="Sun Y."/>
            <person name="Le M."/>
            <person name="Wang Q."/>
            <person name="Wei S."/>
            <person name="Zheng Y."/>
            <person name="Lin W."/>
            <person name="Duan Y."/>
            <person name="Cao H."/>
            <person name="Xiong S."/>
            <person name="Wang X."/>
            <person name="Wei L."/>
            <person name="Li C."/>
            <person name="Ma Q."/>
            <person name="Ju M."/>
            <person name="Zhao R."/>
            <person name="Li G."/>
            <person name="Mu C."/>
            <person name="Tian Q."/>
            <person name="Mei H."/>
            <person name="Zhang T."/>
            <person name="Gao T."/>
            <person name="Zhang H."/>
        </authorList>
    </citation>
    <scope>NUCLEOTIDE SEQUENCE</scope>
    <source>
        <strain evidence="5">G02</strain>
    </source>
</reference>
<evidence type="ECO:0000313" key="5">
    <source>
        <dbReference type="EMBL" id="KAL0329582.1"/>
    </source>
</evidence>
<dbReference type="InterPro" id="IPR057670">
    <property type="entry name" value="SH3_retrovirus"/>
</dbReference>
<gene>
    <name evidence="5" type="ORF">Sradi_4944900</name>
</gene>
<dbReference type="GO" id="GO:0006508">
    <property type="term" value="P:proteolysis"/>
    <property type="evidence" value="ECO:0007669"/>
    <property type="project" value="UniProtKB-KW"/>
</dbReference>
<proteinExistence type="predicted"/>
<organism evidence="5">
    <name type="scientific">Sesamum radiatum</name>
    <name type="common">Black benniseed</name>
    <dbReference type="NCBI Taxonomy" id="300843"/>
    <lineage>
        <taxon>Eukaryota</taxon>
        <taxon>Viridiplantae</taxon>
        <taxon>Streptophyta</taxon>
        <taxon>Embryophyta</taxon>
        <taxon>Tracheophyta</taxon>
        <taxon>Spermatophyta</taxon>
        <taxon>Magnoliopsida</taxon>
        <taxon>eudicotyledons</taxon>
        <taxon>Gunneridae</taxon>
        <taxon>Pentapetalae</taxon>
        <taxon>asterids</taxon>
        <taxon>lamiids</taxon>
        <taxon>Lamiales</taxon>
        <taxon>Pedaliaceae</taxon>
        <taxon>Sesamum</taxon>
    </lineage>
</organism>
<feature type="domain" description="Retroviral polymerase SH3-like" evidence="4">
    <location>
        <begin position="288"/>
        <end position="344"/>
    </location>
</feature>